<accession>A0A167EL77</accession>
<dbReference type="InterPro" id="IPR013154">
    <property type="entry name" value="ADH-like_N"/>
</dbReference>
<dbReference type="Proteomes" id="UP000076744">
    <property type="component" value="Unassembled WGS sequence"/>
</dbReference>
<dbReference type="InterPro" id="IPR047122">
    <property type="entry name" value="Trans-enoyl_RdTase-like"/>
</dbReference>
<dbReference type="InterPro" id="IPR036291">
    <property type="entry name" value="NAD(P)-bd_dom_sf"/>
</dbReference>
<comment type="caution">
    <text evidence="5">The sequence shown here is derived from an EMBL/GenBank/DDBJ whole genome shotgun (WGS) entry which is preliminary data.</text>
</comment>
<dbReference type="PANTHER" id="PTHR45348">
    <property type="entry name" value="HYPOTHETICAL OXIDOREDUCTASE (EUROFUNG)"/>
    <property type="match status" value="1"/>
</dbReference>
<dbReference type="AlphaFoldDB" id="A0A167EL77"/>
<dbReference type="PANTHER" id="PTHR45348:SF7">
    <property type="entry name" value="ZINC BINDING OXIDOREDUCTASE, PUTATIVE-RELATED"/>
    <property type="match status" value="1"/>
</dbReference>
<name>A0A167EL77_CORFA</name>
<dbReference type="SUPFAM" id="SSF51735">
    <property type="entry name" value="NAD(P)-binding Rossmann-fold domains"/>
    <property type="match status" value="1"/>
</dbReference>
<dbReference type="EMBL" id="AZHB01000061">
    <property type="protein sequence ID" value="OAA44104.1"/>
    <property type="molecule type" value="Genomic_DNA"/>
</dbReference>
<evidence type="ECO:0000313" key="6">
    <source>
        <dbReference type="Proteomes" id="UP000076744"/>
    </source>
</evidence>
<dbReference type="OrthoDB" id="9992527at2759"/>
<dbReference type="RefSeq" id="XP_018699567.1">
    <property type="nucleotide sequence ID" value="XM_018853247.1"/>
</dbReference>
<evidence type="ECO:0000259" key="4">
    <source>
        <dbReference type="Pfam" id="PF08240"/>
    </source>
</evidence>
<dbReference type="SUPFAM" id="SSF50129">
    <property type="entry name" value="GroES-like"/>
    <property type="match status" value="1"/>
</dbReference>
<reference evidence="5 6" key="1">
    <citation type="journal article" date="2016" name="Genome Biol. Evol.">
        <title>Divergent and convergent evolution of fungal pathogenicity.</title>
        <authorList>
            <person name="Shang Y."/>
            <person name="Xiao G."/>
            <person name="Zheng P."/>
            <person name="Cen K."/>
            <person name="Zhan S."/>
            <person name="Wang C."/>
        </authorList>
    </citation>
    <scope>NUCLEOTIDE SEQUENCE [LARGE SCALE GENOMIC DNA]</scope>
    <source>
        <strain evidence="5 6">ARSEF 2679</strain>
    </source>
</reference>
<evidence type="ECO:0000256" key="1">
    <source>
        <dbReference type="ARBA" id="ARBA00005179"/>
    </source>
</evidence>
<evidence type="ECO:0000313" key="5">
    <source>
        <dbReference type="EMBL" id="OAA44104.1"/>
    </source>
</evidence>
<dbReference type="Pfam" id="PF08240">
    <property type="entry name" value="ADH_N"/>
    <property type="match status" value="1"/>
</dbReference>
<dbReference type="GO" id="GO:0016651">
    <property type="term" value="F:oxidoreductase activity, acting on NAD(P)H"/>
    <property type="evidence" value="ECO:0007669"/>
    <property type="project" value="InterPro"/>
</dbReference>
<keyword evidence="3" id="KW-0560">Oxidoreductase</keyword>
<gene>
    <name evidence="5" type="ORF">ISF_09646</name>
</gene>
<dbReference type="Gene3D" id="3.40.50.720">
    <property type="entry name" value="NAD(P)-binding Rossmann-like Domain"/>
    <property type="match status" value="1"/>
</dbReference>
<protein>
    <submittedName>
        <fullName evidence="5">Alcohol dehydrogenase superfamily, zinc-type</fullName>
    </submittedName>
</protein>
<keyword evidence="6" id="KW-1185">Reference proteome</keyword>
<comment type="similarity">
    <text evidence="2">Belongs to the zinc-containing alcohol dehydrogenase family.</text>
</comment>
<dbReference type="STRING" id="1081104.A0A167EL77"/>
<proteinExistence type="inferred from homology"/>
<dbReference type="GeneID" id="30025938"/>
<evidence type="ECO:0000256" key="3">
    <source>
        <dbReference type="ARBA" id="ARBA00023002"/>
    </source>
</evidence>
<comment type="pathway">
    <text evidence="1">Secondary metabolite biosynthesis.</text>
</comment>
<organism evidence="5 6">
    <name type="scientific">Cordyceps fumosorosea (strain ARSEF 2679)</name>
    <name type="common">Isaria fumosorosea</name>
    <dbReference type="NCBI Taxonomy" id="1081104"/>
    <lineage>
        <taxon>Eukaryota</taxon>
        <taxon>Fungi</taxon>
        <taxon>Dikarya</taxon>
        <taxon>Ascomycota</taxon>
        <taxon>Pezizomycotina</taxon>
        <taxon>Sordariomycetes</taxon>
        <taxon>Hypocreomycetidae</taxon>
        <taxon>Hypocreales</taxon>
        <taxon>Cordycipitaceae</taxon>
        <taxon>Cordyceps</taxon>
    </lineage>
</organism>
<feature type="domain" description="Alcohol dehydrogenase-like N-terminal" evidence="4">
    <location>
        <begin position="12"/>
        <end position="99"/>
    </location>
</feature>
<dbReference type="InterPro" id="IPR011032">
    <property type="entry name" value="GroES-like_sf"/>
</dbReference>
<dbReference type="Gene3D" id="3.90.180.10">
    <property type="entry name" value="Medium-chain alcohol dehydrogenases, catalytic domain"/>
    <property type="match status" value="1"/>
</dbReference>
<sequence length="191" mass="20299">MATILSTMKALILVKVNTIALNPADFKHINRLLTKGAIAGCDYASVIAKVGGDAATASWKVGDRVAGWVHGGLWQDRGSFAHVLDLNASTYGAYAATAILGLQEHLGLPWPNTITTTTTTTTTSEPILIYAASTSMGLFAMNLAKLTSRTVVATASPYNFDLVWRHGANAVFNYKSPTLAADIRAAYPSLR</sequence>
<evidence type="ECO:0000256" key="2">
    <source>
        <dbReference type="ARBA" id="ARBA00008072"/>
    </source>
</evidence>